<dbReference type="RefSeq" id="WP_055549167.1">
    <property type="nucleotide sequence ID" value="NZ_CP023699.1"/>
</dbReference>
<dbReference type="KEGG" id="ska:CP970_08015"/>
<keyword evidence="2" id="KW-1185">Reference proteome</keyword>
<dbReference type="Proteomes" id="UP000325529">
    <property type="component" value="Chromosome"/>
</dbReference>
<protein>
    <submittedName>
        <fullName evidence="1">ABC transporter permease</fullName>
    </submittedName>
</protein>
<reference evidence="1 2" key="1">
    <citation type="submission" date="2017-09" db="EMBL/GenBank/DDBJ databases">
        <authorList>
            <person name="Lee N."/>
            <person name="Cho B.-K."/>
        </authorList>
    </citation>
    <scope>NUCLEOTIDE SEQUENCE [LARGE SCALE GENOMIC DNA]</scope>
    <source>
        <strain evidence="1 2">ATCC 12853</strain>
    </source>
</reference>
<proteinExistence type="predicted"/>
<organism evidence="1 2">
    <name type="scientific">Streptomyces kanamyceticus</name>
    <dbReference type="NCBI Taxonomy" id="1967"/>
    <lineage>
        <taxon>Bacteria</taxon>
        <taxon>Bacillati</taxon>
        <taxon>Actinomycetota</taxon>
        <taxon>Actinomycetes</taxon>
        <taxon>Kitasatosporales</taxon>
        <taxon>Streptomycetaceae</taxon>
        <taxon>Streptomyces</taxon>
    </lineage>
</organism>
<evidence type="ECO:0000313" key="2">
    <source>
        <dbReference type="Proteomes" id="UP000325529"/>
    </source>
</evidence>
<evidence type="ECO:0000313" key="1">
    <source>
        <dbReference type="EMBL" id="QEU90850.1"/>
    </source>
</evidence>
<dbReference type="OrthoDB" id="3297477at2"/>
<dbReference type="EMBL" id="CP023699">
    <property type="protein sequence ID" value="QEU90850.1"/>
    <property type="molecule type" value="Genomic_DNA"/>
</dbReference>
<dbReference type="AlphaFoldDB" id="A0A5J6G5C3"/>
<accession>A0A5J6G5C3</accession>
<sequence length="262" mass="27470">MPTALTGAMAGEVIKLRSLRSTWITALVAVAFGLTLSVMDVAHTADAWPRMTTAERAQFDPVGDALSGFSFAVLAFGVLGVLGVSSEYTTGLIRSTLTATPRRLLAYTAKTLIIGGFALLLGELTAFTSYFIGQAVLARQHLDVGLGTPGVLRAVSCAGLYLFVVTVVGYGLGAVIRHTAGAIAALFALVYLSYGAAKAVEGWTYLPSKLVLSNAADTLGQLHPHPLHPERTPSLAFALADLALYLALALVCGAWRFTRDAS</sequence>
<name>A0A5J6G5C3_STRKN</name>
<gene>
    <name evidence="1" type="ORF">CP970_08015</name>
</gene>